<comment type="caution">
    <text evidence="2">The sequence shown here is derived from an EMBL/GenBank/DDBJ whole genome shotgun (WGS) entry which is preliminary data.</text>
</comment>
<keyword evidence="1" id="KW-1133">Transmembrane helix</keyword>
<dbReference type="RefSeq" id="WP_136722478.1">
    <property type="nucleotide sequence ID" value="NZ_SUMC01000004.1"/>
</dbReference>
<evidence type="ECO:0000313" key="2">
    <source>
        <dbReference type="EMBL" id="TKA12445.1"/>
    </source>
</evidence>
<organism evidence="2 3">
    <name type="scientific">Actinacidiphila oryziradicis</name>
    <dbReference type="NCBI Taxonomy" id="2571141"/>
    <lineage>
        <taxon>Bacteria</taxon>
        <taxon>Bacillati</taxon>
        <taxon>Actinomycetota</taxon>
        <taxon>Actinomycetes</taxon>
        <taxon>Kitasatosporales</taxon>
        <taxon>Streptomycetaceae</taxon>
        <taxon>Actinacidiphila</taxon>
    </lineage>
</organism>
<keyword evidence="3" id="KW-1185">Reference proteome</keyword>
<reference evidence="2 3" key="1">
    <citation type="submission" date="2019-04" db="EMBL/GenBank/DDBJ databases">
        <title>Streptomyces oryziradicis sp. nov., a novel actinomycete isolated from rhizosphere soil of rice (Oryza sativa L.).</title>
        <authorList>
            <person name="Li C."/>
        </authorList>
    </citation>
    <scope>NUCLEOTIDE SEQUENCE [LARGE SCALE GENOMIC DNA]</scope>
    <source>
        <strain evidence="2 3">NEAU-C40</strain>
    </source>
</reference>
<evidence type="ECO:0000256" key="1">
    <source>
        <dbReference type="SAM" id="Phobius"/>
    </source>
</evidence>
<feature type="transmembrane region" description="Helical" evidence="1">
    <location>
        <begin position="119"/>
        <end position="143"/>
    </location>
</feature>
<sequence>MGAVVAFSGTDFDFLRPGAQVPLTGTDGETAATQALASAAYRDSPVDALANADGKTTVKAPAFSLFQPNLGEAFARAVEIRMLGGARNEVVQSFGAEPQTVVEHCLAATHIRKERDTRLTLLMGVFGLLFLPGVLIWLAVFQLRRTLGKANGSRAGVLGGAVLVVVGFFTVLLIVKPPLSGFWSQYLRVMMVAPVLGWFWAKRICERTAKDLRDRWGGLVSGGGVGAKIPGAVPRNPNETRAEALRQNLAKLATEQQSNVVFYAGGADKGILGMGSRWGSWQLAEELVPREGLAEIHPFRSWDVIKAIHGRLRELERGPLHTGGFPKPSIRHWVVVPIGEGADKIVRPTGAEVEGFTVKDFEIQNICNTQQFGKGNRHYLGVQFTGWDGQLVITFMITVTVLASTLRVEVSGHVLGPVHDVFMGAPPANEKTVSKTVRFWETRTVALPLVKTDEVVRLAARAPLTWFPPVLDHLGGKLALPEPFGVRHTWAGKPWSHRFMADDALRAATPVLRAVHSAAIQVLTENGVDTEKFTGRSSVLSGGVQGAEPGKADVYNA</sequence>
<protein>
    <submittedName>
        <fullName evidence="2">Uncharacterized protein</fullName>
    </submittedName>
</protein>
<proteinExistence type="predicted"/>
<keyword evidence="1" id="KW-0472">Membrane</keyword>
<dbReference type="AlphaFoldDB" id="A0A4U0T912"/>
<name>A0A4U0T912_9ACTN</name>
<keyword evidence="1" id="KW-0812">Transmembrane</keyword>
<accession>A0A4U0T912</accession>
<evidence type="ECO:0000313" key="3">
    <source>
        <dbReference type="Proteomes" id="UP000305778"/>
    </source>
</evidence>
<dbReference type="EMBL" id="SUMC01000004">
    <property type="protein sequence ID" value="TKA12445.1"/>
    <property type="molecule type" value="Genomic_DNA"/>
</dbReference>
<dbReference type="Proteomes" id="UP000305778">
    <property type="component" value="Unassembled WGS sequence"/>
</dbReference>
<gene>
    <name evidence="2" type="ORF">FCI23_06525</name>
</gene>
<dbReference type="OrthoDB" id="4287439at2"/>
<feature type="transmembrane region" description="Helical" evidence="1">
    <location>
        <begin position="155"/>
        <end position="175"/>
    </location>
</feature>
<feature type="transmembrane region" description="Helical" evidence="1">
    <location>
        <begin position="182"/>
        <end position="201"/>
    </location>
</feature>